<feature type="region of interest" description="Disordered" evidence="1">
    <location>
        <begin position="81"/>
        <end position="107"/>
    </location>
</feature>
<gene>
    <name evidence="2" type="ORF">D0Y65_003487</name>
</gene>
<accession>A0A445LM44</accession>
<reference evidence="2 3" key="1">
    <citation type="submission" date="2018-09" db="EMBL/GenBank/DDBJ databases">
        <title>A high-quality reference genome of wild soybean provides a powerful tool to mine soybean genomes.</title>
        <authorList>
            <person name="Xie M."/>
            <person name="Chung C.Y.L."/>
            <person name="Li M.-W."/>
            <person name="Wong F.-L."/>
            <person name="Chan T.-F."/>
            <person name="Lam H.-M."/>
        </authorList>
    </citation>
    <scope>NUCLEOTIDE SEQUENCE [LARGE SCALE GENOMIC DNA]</scope>
    <source>
        <strain evidence="3">cv. W05</strain>
        <tissue evidence="2">Hypocotyl of etiolated seedlings</tissue>
    </source>
</reference>
<name>A0A445LM44_GLYSO</name>
<proteinExistence type="predicted"/>
<dbReference type="AlphaFoldDB" id="A0A445LM44"/>
<sequence>MVLSRSLELQHDLRTQEVEVHVHFRNYIFANQRTRSSSNMLVRELTTVQCEIQEVNTQYRPAYLVVKEYIKTALLYVREHEGPPEHRPVMDRKPNKKYSSLMMGKQK</sequence>
<evidence type="ECO:0000256" key="1">
    <source>
        <dbReference type="SAM" id="MobiDB-lite"/>
    </source>
</evidence>
<evidence type="ECO:0000313" key="2">
    <source>
        <dbReference type="EMBL" id="RZC24254.1"/>
    </source>
</evidence>
<keyword evidence="3" id="KW-1185">Reference proteome</keyword>
<evidence type="ECO:0000313" key="3">
    <source>
        <dbReference type="Proteomes" id="UP000289340"/>
    </source>
</evidence>
<organism evidence="2 3">
    <name type="scientific">Glycine soja</name>
    <name type="common">Wild soybean</name>
    <dbReference type="NCBI Taxonomy" id="3848"/>
    <lineage>
        <taxon>Eukaryota</taxon>
        <taxon>Viridiplantae</taxon>
        <taxon>Streptophyta</taxon>
        <taxon>Embryophyta</taxon>
        <taxon>Tracheophyta</taxon>
        <taxon>Spermatophyta</taxon>
        <taxon>Magnoliopsida</taxon>
        <taxon>eudicotyledons</taxon>
        <taxon>Gunneridae</taxon>
        <taxon>Pentapetalae</taxon>
        <taxon>rosids</taxon>
        <taxon>fabids</taxon>
        <taxon>Fabales</taxon>
        <taxon>Fabaceae</taxon>
        <taxon>Papilionoideae</taxon>
        <taxon>50 kb inversion clade</taxon>
        <taxon>NPAAA clade</taxon>
        <taxon>indigoferoid/millettioid clade</taxon>
        <taxon>Phaseoleae</taxon>
        <taxon>Glycine</taxon>
        <taxon>Glycine subgen. Soja</taxon>
    </lineage>
</organism>
<dbReference type="EMBL" id="QZWG01000002">
    <property type="protein sequence ID" value="RZC24254.1"/>
    <property type="molecule type" value="Genomic_DNA"/>
</dbReference>
<feature type="compositionally biased region" description="Basic and acidic residues" evidence="1">
    <location>
        <begin position="81"/>
        <end position="93"/>
    </location>
</feature>
<comment type="caution">
    <text evidence="2">The sequence shown here is derived from an EMBL/GenBank/DDBJ whole genome shotgun (WGS) entry which is preliminary data.</text>
</comment>
<dbReference type="Proteomes" id="UP000289340">
    <property type="component" value="Chromosome 2"/>
</dbReference>
<protein>
    <submittedName>
        <fullName evidence="2">Uncharacterized protein</fullName>
    </submittedName>
</protein>